<dbReference type="EMBL" id="CACVKT020001843">
    <property type="protein sequence ID" value="CAC5372331.1"/>
    <property type="molecule type" value="Genomic_DNA"/>
</dbReference>
<evidence type="ECO:0000313" key="1">
    <source>
        <dbReference type="EMBL" id="CAC5372331.1"/>
    </source>
</evidence>
<evidence type="ECO:0000313" key="2">
    <source>
        <dbReference type="Proteomes" id="UP000507470"/>
    </source>
</evidence>
<accession>A0A6J8AUX6</accession>
<keyword evidence="2" id="KW-1185">Reference proteome</keyword>
<sequence length="171" mass="19951">MSMETGESLLDFYEYLYQKIGSEEVVRTRRLTSVIRDIWSRNEIITSGSKGERLNLKGSDVDIMAIDHQFKVNPSEREFIECRKFTLIMNTEETQPCFSQLYLLTHYGNHTLTHVQVSKRFFNMLQQKHPGYVLPSEQYQLNNLSPYVLLMIDPKIHGPCISDRNETVDIA</sequence>
<dbReference type="Proteomes" id="UP000507470">
    <property type="component" value="Unassembled WGS sequence"/>
</dbReference>
<organism evidence="1 2">
    <name type="scientific">Mytilus coruscus</name>
    <name type="common">Sea mussel</name>
    <dbReference type="NCBI Taxonomy" id="42192"/>
    <lineage>
        <taxon>Eukaryota</taxon>
        <taxon>Metazoa</taxon>
        <taxon>Spiralia</taxon>
        <taxon>Lophotrochozoa</taxon>
        <taxon>Mollusca</taxon>
        <taxon>Bivalvia</taxon>
        <taxon>Autobranchia</taxon>
        <taxon>Pteriomorphia</taxon>
        <taxon>Mytilida</taxon>
        <taxon>Mytiloidea</taxon>
        <taxon>Mytilidae</taxon>
        <taxon>Mytilinae</taxon>
        <taxon>Mytilus</taxon>
    </lineage>
</organism>
<dbReference type="AlphaFoldDB" id="A0A6J8AUX6"/>
<gene>
    <name evidence="1" type="ORF">MCOR_10461</name>
</gene>
<name>A0A6J8AUX6_MYTCO</name>
<proteinExistence type="predicted"/>
<protein>
    <submittedName>
        <fullName evidence="1">Uncharacterized protein</fullName>
    </submittedName>
</protein>
<dbReference type="OrthoDB" id="6127746at2759"/>
<reference evidence="1 2" key="1">
    <citation type="submission" date="2020-06" db="EMBL/GenBank/DDBJ databases">
        <authorList>
            <person name="Li R."/>
            <person name="Bekaert M."/>
        </authorList>
    </citation>
    <scope>NUCLEOTIDE SEQUENCE [LARGE SCALE GENOMIC DNA]</scope>
    <source>
        <strain evidence="2">wild</strain>
    </source>
</reference>